<dbReference type="EMBL" id="KZ293683">
    <property type="protein sequence ID" value="PBK86586.1"/>
    <property type="molecule type" value="Genomic_DNA"/>
</dbReference>
<dbReference type="InterPro" id="IPR001356">
    <property type="entry name" value="HD"/>
</dbReference>
<accession>A0A2H3DGK7</accession>
<evidence type="ECO:0000256" key="2">
    <source>
        <dbReference type="SAM" id="MobiDB-lite"/>
    </source>
</evidence>
<evidence type="ECO:0000259" key="3">
    <source>
        <dbReference type="PROSITE" id="PS50071"/>
    </source>
</evidence>
<evidence type="ECO:0000256" key="1">
    <source>
        <dbReference type="PROSITE-ProRule" id="PRU00108"/>
    </source>
</evidence>
<evidence type="ECO:0000313" key="5">
    <source>
        <dbReference type="Proteomes" id="UP000217790"/>
    </source>
</evidence>
<dbReference type="Proteomes" id="UP000217790">
    <property type="component" value="Unassembled WGS sequence"/>
</dbReference>
<comment type="subcellular location">
    <subcellularLocation>
        <location evidence="1">Nucleus</location>
    </subcellularLocation>
</comment>
<feature type="DNA-binding region" description="Homeobox" evidence="1">
    <location>
        <begin position="16"/>
        <end position="81"/>
    </location>
</feature>
<feature type="region of interest" description="Disordered" evidence="2">
    <location>
        <begin position="1"/>
        <end position="23"/>
    </location>
</feature>
<dbReference type="AlphaFoldDB" id="A0A2H3DGK7"/>
<sequence>MSAPPGASNGVPASTAQKKKSRLPKAGTNILNDFFLNVSRHPNHDQQWALLAQIHPIDPTYDLRHLADWFTRKRASEKRPASNRSTVRTSLNPEQIKHLTELYSANKNPTLGLLQTWSSLLKVKTTVVTDWIEERNRLPSPAPTISPEPNLPSVYRRSTSVSTPLSVPSPVIANTRFPLLKPEPPQSPVRPALSPILPPAVLPPSSPGPLLITVCCTKIY</sequence>
<keyword evidence="1" id="KW-0371">Homeobox</keyword>
<keyword evidence="5" id="KW-1185">Reference proteome</keyword>
<gene>
    <name evidence="4" type="ORF">ARMGADRAFT_531965</name>
</gene>
<protein>
    <recommendedName>
        <fullName evidence="3">Homeobox domain-containing protein</fullName>
    </recommendedName>
</protein>
<feature type="domain" description="Homeobox" evidence="3">
    <location>
        <begin position="14"/>
        <end position="80"/>
    </location>
</feature>
<dbReference type="InParanoid" id="A0A2H3DGK7"/>
<dbReference type="OMA" id="DWFTRKR"/>
<reference evidence="5" key="1">
    <citation type="journal article" date="2017" name="Nat. Ecol. Evol.">
        <title>Genome expansion and lineage-specific genetic innovations in the forest pathogenic fungi Armillaria.</title>
        <authorList>
            <person name="Sipos G."/>
            <person name="Prasanna A.N."/>
            <person name="Walter M.C."/>
            <person name="O'Connor E."/>
            <person name="Balint B."/>
            <person name="Krizsan K."/>
            <person name="Kiss B."/>
            <person name="Hess J."/>
            <person name="Varga T."/>
            <person name="Slot J."/>
            <person name="Riley R."/>
            <person name="Boka B."/>
            <person name="Rigling D."/>
            <person name="Barry K."/>
            <person name="Lee J."/>
            <person name="Mihaltcheva S."/>
            <person name="LaButti K."/>
            <person name="Lipzen A."/>
            <person name="Waldron R."/>
            <person name="Moloney N.M."/>
            <person name="Sperisen C."/>
            <person name="Kredics L."/>
            <person name="Vagvoelgyi C."/>
            <person name="Patrignani A."/>
            <person name="Fitzpatrick D."/>
            <person name="Nagy I."/>
            <person name="Doyle S."/>
            <person name="Anderson J.B."/>
            <person name="Grigoriev I.V."/>
            <person name="Gueldener U."/>
            <person name="Muensterkoetter M."/>
            <person name="Nagy L.G."/>
        </authorList>
    </citation>
    <scope>NUCLEOTIDE SEQUENCE [LARGE SCALE GENOMIC DNA]</scope>
    <source>
        <strain evidence="5">Ar21-2</strain>
    </source>
</reference>
<dbReference type="PROSITE" id="PS50071">
    <property type="entry name" value="HOMEOBOX_2"/>
    <property type="match status" value="1"/>
</dbReference>
<dbReference type="GO" id="GO:0003677">
    <property type="term" value="F:DNA binding"/>
    <property type="evidence" value="ECO:0007669"/>
    <property type="project" value="UniProtKB-UniRule"/>
</dbReference>
<dbReference type="OrthoDB" id="2980420at2759"/>
<keyword evidence="1" id="KW-0238">DNA-binding</keyword>
<keyword evidence="1" id="KW-0539">Nucleus</keyword>
<dbReference type="GO" id="GO:0005634">
    <property type="term" value="C:nucleus"/>
    <property type="evidence" value="ECO:0007669"/>
    <property type="project" value="UniProtKB-SubCell"/>
</dbReference>
<organism evidence="4 5">
    <name type="scientific">Armillaria gallica</name>
    <name type="common">Bulbous honey fungus</name>
    <name type="synonym">Armillaria bulbosa</name>
    <dbReference type="NCBI Taxonomy" id="47427"/>
    <lineage>
        <taxon>Eukaryota</taxon>
        <taxon>Fungi</taxon>
        <taxon>Dikarya</taxon>
        <taxon>Basidiomycota</taxon>
        <taxon>Agaricomycotina</taxon>
        <taxon>Agaricomycetes</taxon>
        <taxon>Agaricomycetidae</taxon>
        <taxon>Agaricales</taxon>
        <taxon>Marasmiineae</taxon>
        <taxon>Physalacriaceae</taxon>
        <taxon>Armillaria</taxon>
    </lineage>
</organism>
<evidence type="ECO:0000313" key="4">
    <source>
        <dbReference type="EMBL" id="PBK86586.1"/>
    </source>
</evidence>
<proteinExistence type="predicted"/>
<name>A0A2H3DGK7_ARMGA</name>